<dbReference type="InterPro" id="IPR041373">
    <property type="entry name" value="RT_RNaseH"/>
</dbReference>
<evidence type="ECO:0000256" key="7">
    <source>
        <dbReference type="ARBA" id="ARBA00022918"/>
    </source>
</evidence>
<keyword evidence="6" id="KW-0378">Hydrolase</keyword>
<evidence type="ECO:0000256" key="1">
    <source>
        <dbReference type="ARBA" id="ARBA00012493"/>
    </source>
</evidence>
<dbReference type="Pfam" id="PF00078">
    <property type="entry name" value="RVT_1"/>
    <property type="match status" value="1"/>
</dbReference>
<dbReference type="Gene3D" id="3.10.10.10">
    <property type="entry name" value="HIV Type 1 Reverse Transcriptase, subunit A, domain 1"/>
    <property type="match status" value="1"/>
</dbReference>
<evidence type="ECO:0000313" key="12">
    <source>
        <dbReference type="EnsemblMetazoa" id="XP_037871022.1"/>
    </source>
</evidence>
<dbReference type="SUPFAM" id="SSF53098">
    <property type="entry name" value="Ribonuclease H-like"/>
    <property type="match status" value="1"/>
</dbReference>
<keyword evidence="3" id="KW-0548">Nucleotidyltransferase</keyword>
<dbReference type="GO" id="GO:0003964">
    <property type="term" value="F:RNA-directed DNA polymerase activity"/>
    <property type="evidence" value="ECO:0007669"/>
    <property type="project" value="UniProtKB-KW"/>
</dbReference>
<evidence type="ECO:0000259" key="11">
    <source>
        <dbReference type="PROSITE" id="PS50994"/>
    </source>
</evidence>
<dbReference type="InterPro" id="IPR050951">
    <property type="entry name" value="Retrovirus_Pol_polyprotein"/>
</dbReference>
<reference evidence="13" key="1">
    <citation type="journal article" date="2008" name="Insect Biochem. Mol. Biol.">
        <title>The genome of a lepidopteran model insect, the silkworm Bombyx mori.</title>
        <authorList>
            <consortium name="International Silkworm Genome Consortium"/>
        </authorList>
    </citation>
    <scope>NUCLEOTIDE SEQUENCE [LARGE SCALE GENOMIC DNA]</scope>
    <source>
        <strain evidence="13">p50T</strain>
    </source>
</reference>
<dbReference type="InterPro" id="IPR012337">
    <property type="entry name" value="RNaseH-like_sf"/>
</dbReference>
<dbReference type="InterPro" id="IPR001584">
    <property type="entry name" value="Integrase_cat-core"/>
</dbReference>
<evidence type="ECO:0000256" key="4">
    <source>
        <dbReference type="ARBA" id="ARBA00022722"/>
    </source>
</evidence>
<dbReference type="PANTHER" id="PTHR37984:SF5">
    <property type="entry name" value="PROTEIN NYNRIN-LIKE"/>
    <property type="match status" value="1"/>
</dbReference>
<dbReference type="InterPro" id="IPR021109">
    <property type="entry name" value="Peptidase_aspartic_dom_sf"/>
</dbReference>
<dbReference type="EC" id="2.7.7.49" evidence="1"/>
<feature type="domain" description="Peptidase A2" evidence="9">
    <location>
        <begin position="289"/>
        <end position="367"/>
    </location>
</feature>
<keyword evidence="13" id="KW-1185">Reference proteome</keyword>
<evidence type="ECO:0000256" key="6">
    <source>
        <dbReference type="ARBA" id="ARBA00022801"/>
    </source>
</evidence>
<dbReference type="CDD" id="cd01647">
    <property type="entry name" value="RT_LTR"/>
    <property type="match status" value="1"/>
</dbReference>
<keyword evidence="5" id="KW-0255">Endonuclease</keyword>
<dbReference type="GO" id="GO:0004519">
    <property type="term" value="F:endonuclease activity"/>
    <property type="evidence" value="ECO:0007669"/>
    <property type="project" value="UniProtKB-KW"/>
</dbReference>
<feature type="domain" description="Integrase catalytic" evidence="11">
    <location>
        <begin position="1001"/>
        <end position="1164"/>
    </location>
</feature>
<dbReference type="SMART" id="SM00343">
    <property type="entry name" value="ZnF_C2HC"/>
    <property type="match status" value="2"/>
</dbReference>
<evidence type="ECO:0000256" key="2">
    <source>
        <dbReference type="ARBA" id="ARBA00022679"/>
    </source>
</evidence>
<evidence type="ECO:0000259" key="10">
    <source>
        <dbReference type="PROSITE" id="PS50878"/>
    </source>
</evidence>
<dbReference type="Pfam" id="PF17917">
    <property type="entry name" value="RT_RNaseH"/>
    <property type="match status" value="1"/>
</dbReference>
<dbReference type="Gene3D" id="3.30.420.10">
    <property type="entry name" value="Ribonuclease H-like superfamily/Ribonuclease H"/>
    <property type="match status" value="1"/>
</dbReference>
<dbReference type="GO" id="GO:0004190">
    <property type="term" value="F:aspartic-type endopeptidase activity"/>
    <property type="evidence" value="ECO:0007669"/>
    <property type="project" value="InterPro"/>
</dbReference>
<dbReference type="Pfam" id="PF17921">
    <property type="entry name" value="Integrase_H2C2"/>
    <property type="match status" value="1"/>
</dbReference>
<dbReference type="GO" id="GO:0003676">
    <property type="term" value="F:nucleic acid binding"/>
    <property type="evidence" value="ECO:0007669"/>
    <property type="project" value="InterPro"/>
</dbReference>
<name>A0A8R2M2E3_BOMMO</name>
<dbReference type="Gene3D" id="1.10.340.70">
    <property type="match status" value="1"/>
</dbReference>
<feature type="compositionally biased region" description="Polar residues" evidence="8">
    <location>
        <begin position="1312"/>
        <end position="1374"/>
    </location>
</feature>
<sequence>MFGTSSLSVLSSFDHQNQDWKTYKSRLQQWCIANGIDEQSDKAGIKRRAVLLSALTESTYQLASNLALPDDIATKSYESILGILDEHFIPKRCGFAERYNFYAAMQQNGETHGQWAARLRGLAAHCAFKNLEESLLDKFVMGMLRGPERERLFAQEIRELTLSKAVELAESVRCAREGAAAAVVPESSGREGVFKIAQQAKGSADRTAEKCLVCGYKNHKTSECRFSKFKCRICDRKGHLRRMCPRNKVKHLEQGNDDDEGDDGEFLKNISCPNGEPLYETVCLEGRKFRCEIDSGSPVSVISEKTYKRWFSGVPLSPPAKKLFTYDGGTLNIIGVLNMNVEYLKHLALLSIYVVRDGGPPLLGRDFMREFKLELISTIGYCKNVDVTTVMELTKLFPKLFSNELGCFNKFEISLTLKDNAKPVFIKSRPVPFALKDRINAELERLVSLDILEPVKYSDYASPIVPVLKNDGSVRICADYSCTINKQLLVERYPLPSVQELFTKLHNGEEYSKLDLSMAYMQFRINKKSQKLTCINTPRGLFNYTRLVFGLSSAPAIFQRAMESLVGDMEGVYCYLDDLVLTAENRVLHERKLKEVLCRLQDAGLTLRKDKCAFFQNEVSYLGYTIDKNGIRKNPDKVKAILDAAIPKNLNELQSFLGLINYYRNFVPNASSILSPLHFLLQKGVKWHWNYEQDVAFTCVKKMLASEQVLAHFITDAKTIVTVDASPVGLGAILSQEDRNGVERPVSYASRSLTPAEKKYSQIQKEATAIIFGVKKFHQFLYGRSEPFTLRTDHKPLTVIFGNNRGIPEVTANRLQRYAIFLSAYNYNIEYVNSASNTADFLSRALPVAKPGSEGEEGVRDEVAAYEHISFAVEGCLPVTRQDLQRETACDPILKSVAKYVANGWPRKLSMLSNQSLKPYYLCRNDIALENGILMRGHKVIIPQSVRGRILEELHSSHFGIVKMKADARSRLWFPGIDAELEKLAGTCRVCAQLRPSPPRAALAPWPYPDAAFHRIHLDFFGPLNNKVYLIIVDAHSKWIECYDMNSNSSSKAVIAKLCEFMSRFGVPKTIVSDNGTAFASQEFSNFCMLNDITQLFSPVYHPSSNGQAESFVKIVKKGIKTIFSSGCRTDEIPIRLAKFLFDYRNSVNSTTGTSPAQLVFGHRLRSRLDLLTVNTSPSQSELPLLISNKQSSQAKNYGGKITRDLEPGEQVWFKQYINKSKSYWAKGVVIKKTGKVMYDISFPDQNKIIKRHKNQLYVFKGESGPSENSHTFNVWDIPDPRNSDCGSEATTAGSKGALVAATGSAPPAEVGSSSSSHTCQPAGTTQSVEAETMGSADQDQITATISPQSAEPVTPTSCSPSSGRNSPQFSTPQPISPTLDKPAPGRPRRNKPPIDFRKFF</sequence>
<dbReference type="InterPro" id="IPR041588">
    <property type="entry name" value="Integrase_H2C2"/>
</dbReference>
<dbReference type="InterPro" id="IPR000477">
    <property type="entry name" value="RT_dom"/>
</dbReference>
<feature type="region of interest" description="Disordered" evidence="8">
    <location>
        <begin position="1262"/>
        <end position="1401"/>
    </location>
</feature>
<proteinExistence type="predicted"/>
<dbReference type="SUPFAM" id="SSF50630">
    <property type="entry name" value="Acid proteases"/>
    <property type="match status" value="1"/>
</dbReference>
<dbReference type="InterPro" id="IPR043128">
    <property type="entry name" value="Rev_trsase/Diguanyl_cyclase"/>
</dbReference>
<dbReference type="EnsemblMetazoa" id="XM_038015094.1">
    <property type="protein sequence ID" value="XP_037871022.1"/>
    <property type="gene ID" value="LOC101741101"/>
</dbReference>
<dbReference type="GO" id="GO:0042575">
    <property type="term" value="C:DNA polymerase complex"/>
    <property type="evidence" value="ECO:0007669"/>
    <property type="project" value="UniProtKB-ARBA"/>
</dbReference>
<dbReference type="FunFam" id="3.30.70.270:FF:000026">
    <property type="entry name" value="Transposon Ty3-G Gag-Pol polyprotein"/>
    <property type="match status" value="1"/>
</dbReference>
<dbReference type="PROSITE" id="PS50878">
    <property type="entry name" value="RT_POL"/>
    <property type="match status" value="1"/>
</dbReference>
<dbReference type="InterPro" id="IPR001878">
    <property type="entry name" value="Znf_CCHC"/>
</dbReference>
<keyword evidence="7" id="KW-0695">RNA-directed DNA polymerase</keyword>
<dbReference type="Gene3D" id="3.10.20.370">
    <property type="match status" value="1"/>
</dbReference>
<dbReference type="Gene3D" id="3.30.70.270">
    <property type="match status" value="2"/>
</dbReference>
<dbReference type="PROSITE" id="PS50175">
    <property type="entry name" value="ASP_PROT_RETROV"/>
    <property type="match status" value="1"/>
</dbReference>
<dbReference type="FunFam" id="3.30.420.10:FF:000063">
    <property type="entry name" value="Retrovirus-related Pol polyprotein from transposon 297-like Protein"/>
    <property type="match status" value="1"/>
</dbReference>
<keyword evidence="2" id="KW-0808">Transferase</keyword>
<evidence type="ECO:0000313" key="13">
    <source>
        <dbReference type="Proteomes" id="UP000005204"/>
    </source>
</evidence>
<dbReference type="GO" id="GO:0006508">
    <property type="term" value="P:proteolysis"/>
    <property type="evidence" value="ECO:0007669"/>
    <property type="project" value="InterPro"/>
</dbReference>
<dbReference type="SUPFAM" id="SSF56672">
    <property type="entry name" value="DNA/RNA polymerases"/>
    <property type="match status" value="1"/>
</dbReference>
<dbReference type="InterPro" id="IPR001995">
    <property type="entry name" value="Peptidase_A2_cat"/>
</dbReference>
<evidence type="ECO:0000256" key="3">
    <source>
        <dbReference type="ARBA" id="ARBA00022695"/>
    </source>
</evidence>
<dbReference type="Gene3D" id="2.40.70.10">
    <property type="entry name" value="Acid Proteases"/>
    <property type="match status" value="1"/>
</dbReference>
<dbReference type="PROSITE" id="PS50994">
    <property type="entry name" value="INTEGRASE"/>
    <property type="match status" value="1"/>
</dbReference>
<accession>A0A8R2M2E3</accession>
<dbReference type="GO" id="GO:0008270">
    <property type="term" value="F:zinc ion binding"/>
    <property type="evidence" value="ECO:0007669"/>
    <property type="project" value="InterPro"/>
</dbReference>
<evidence type="ECO:0000256" key="5">
    <source>
        <dbReference type="ARBA" id="ARBA00022759"/>
    </source>
</evidence>
<dbReference type="InterPro" id="IPR043502">
    <property type="entry name" value="DNA/RNA_pol_sf"/>
</dbReference>
<evidence type="ECO:0000256" key="8">
    <source>
        <dbReference type="SAM" id="MobiDB-lite"/>
    </source>
</evidence>
<dbReference type="GO" id="GO:0015074">
    <property type="term" value="P:DNA integration"/>
    <property type="evidence" value="ECO:0007669"/>
    <property type="project" value="InterPro"/>
</dbReference>
<reference evidence="12" key="2">
    <citation type="submission" date="2022-06" db="UniProtKB">
        <authorList>
            <consortium name="EnsemblMetazoa"/>
        </authorList>
    </citation>
    <scope>IDENTIFICATION</scope>
    <source>
        <strain evidence="12">p50T (Dazao)</strain>
    </source>
</reference>
<dbReference type="SUPFAM" id="SSF57756">
    <property type="entry name" value="Retrovirus zinc finger-like domains"/>
    <property type="match status" value="1"/>
</dbReference>
<dbReference type="FunFam" id="3.10.20.370:FF:000001">
    <property type="entry name" value="Retrovirus-related Pol polyprotein from transposon 17.6-like protein"/>
    <property type="match status" value="1"/>
</dbReference>
<dbReference type="FunFam" id="1.10.340.70:FF:000003">
    <property type="entry name" value="Protein CBG25708"/>
    <property type="match status" value="1"/>
</dbReference>
<keyword evidence="4" id="KW-0540">Nuclease</keyword>
<organism evidence="12 13">
    <name type="scientific">Bombyx mori</name>
    <name type="common">Silk moth</name>
    <dbReference type="NCBI Taxonomy" id="7091"/>
    <lineage>
        <taxon>Eukaryota</taxon>
        <taxon>Metazoa</taxon>
        <taxon>Ecdysozoa</taxon>
        <taxon>Arthropoda</taxon>
        <taxon>Hexapoda</taxon>
        <taxon>Insecta</taxon>
        <taxon>Pterygota</taxon>
        <taxon>Neoptera</taxon>
        <taxon>Endopterygota</taxon>
        <taxon>Lepidoptera</taxon>
        <taxon>Glossata</taxon>
        <taxon>Ditrysia</taxon>
        <taxon>Bombycoidea</taxon>
        <taxon>Bombycidae</taxon>
        <taxon>Bombycinae</taxon>
        <taxon>Bombyx</taxon>
    </lineage>
</organism>
<dbReference type="Proteomes" id="UP000005204">
    <property type="component" value="Unassembled WGS sequence"/>
</dbReference>
<feature type="compositionally biased region" description="Polar residues" evidence="8">
    <location>
        <begin position="1285"/>
        <end position="1294"/>
    </location>
</feature>
<protein>
    <recommendedName>
        <fullName evidence="1">RNA-directed DNA polymerase</fullName>
        <ecNumber evidence="1">2.7.7.49</ecNumber>
    </recommendedName>
</protein>
<dbReference type="PANTHER" id="PTHR37984">
    <property type="entry name" value="PROTEIN CBG26694"/>
    <property type="match status" value="1"/>
</dbReference>
<evidence type="ECO:0000259" key="9">
    <source>
        <dbReference type="PROSITE" id="PS50175"/>
    </source>
</evidence>
<dbReference type="InterPro" id="IPR036875">
    <property type="entry name" value="Znf_CCHC_sf"/>
</dbReference>
<dbReference type="Pfam" id="PF00665">
    <property type="entry name" value="rve"/>
    <property type="match status" value="1"/>
</dbReference>
<dbReference type="InterPro" id="IPR036397">
    <property type="entry name" value="RNaseH_sf"/>
</dbReference>
<dbReference type="Gene3D" id="4.10.60.10">
    <property type="entry name" value="Zinc finger, CCHC-type"/>
    <property type="match status" value="1"/>
</dbReference>
<dbReference type="CDD" id="cd09274">
    <property type="entry name" value="RNase_HI_RT_Ty3"/>
    <property type="match status" value="1"/>
</dbReference>
<feature type="domain" description="Reverse transcriptase" evidence="10">
    <location>
        <begin position="448"/>
        <end position="626"/>
    </location>
</feature>